<dbReference type="Proteomes" id="UP000178348">
    <property type="component" value="Unassembled WGS sequence"/>
</dbReference>
<evidence type="ECO:0000256" key="7">
    <source>
        <dbReference type="ARBA" id="ARBA00022692"/>
    </source>
</evidence>
<protein>
    <recommendedName>
        <fullName evidence="4">dolichyl-phosphate beta-glucosyltransferase</fullName>
        <ecNumber evidence="4">2.4.1.117</ecNumber>
    </recommendedName>
</protein>
<evidence type="ECO:0000256" key="3">
    <source>
        <dbReference type="ARBA" id="ARBA00006739"/>
    </source>
</evidence>
<evidence type="ECO:0000256" key="10">
    <source>
        <dbReference type="ARBA" id="ARBA00022989"/>
    </source>
</evidence>
<accession>A0A1G2CMQ4</accession>
<dbReference type="PANTHER" id="PTHR10859">
    <property type="entry name" value="GLYCOSYL TRANSFERASE"/>
    <property type="match status" value="1"/>
</dbReference>
<evidence type="ECO:0000256" key="9">
    <source>
        <dbReference type="ARBA" id="ARBA00022968"/>
    </source>
</evidence>
<evidence type="ECO:0000256" key="12">
    <source>
        <dbReference type="ARBA" id="ARBA00045097"/>
    </source>
</evidence>
<dbReference type="InterPro" id="IPR029044">
    <property type="entry name" value="Nucleotide-diphossugar_trans"/>
</dbReference>
<dbReference type="InterPro" id="IPR001173">
    <property type="entry name" value="Glyco_trans_2-like"/>
</dbReference>
<reference evidence="14 15" key="1">
    <citation type="journal article" date="2016" name="Nat. Commun.">
        <title>Thousands of microbial genomes shed light on interconnected biogeochemical processes in an aquifer system.</title>
        <authorList>
            <person name="Anantharaman K."/>
            <person name="Brown C.T."/>
            <person name="Hug L.A."/>
            <person name="Sharon I."/>
            <person name="Castelle C.J."/>
            <person name="Probst A.J."/>
            <person name="Thomas B.C."/>
            <person name="Singh A."/>
            <person name="Wilkins M.J."/>
            <person name="Karaoz U."/>
            <person name="Brodie E.L."/>
            <person name="Williams K.H."/>
            <person name="Hubbard S.S."/>
            <person name="Banfield J.F."/>
        </authorList>
    </citation>
    <scope>NUCLEOTIDE SEQUENCE [LARGE SCALE GENOMIC DNA]</scope>
</reference>
<evidence type="ECO:0000256" key="1">
    <source>
        <dbReference type="ARBA" id="ARBA00004389"/>
    </source>
</evidence>
<evidence type="ECO:0000256" key="2">
    <source>
        <dbReference type="ARBA" id="ARBA00004922"/>
    </source>
</evidence>
<dbReference type="EC" id="2.4.1.117" evidence="4"/>
<keyword evidence="6" id="KW-0808">Transferase</keyword>
<dbReference type="PANTHER" id="PTHR10859:SF91">
    <property type="entry name" value="DOLICHYL-PHOSPHATE BETA-GLUCOSYLTRANSFERASE"/>
    <property type="match status" value="1"/>
</dbReference>
<dbReference type="EMBL" id="MHLB01000028">
    <property type="protein sequence ID" value="OGZ01921.1"/>
    <property type="molecule type" value="Genomic_DNA"/>
</dbReference>
<evidence type="ECO:0000259" key="13">
    <source>
        <dbReference type="Pfam" id="PF00535"/>
    </source>
</evidence>
<proteinExistence type="inferred from homology"/>
<keyword evidence="10" id="KW-1133">Transmembrane helix</keyword>
<evidence type="ECO:0000256" key="4">
    <source>
        <dbReference type="ARBA" id="ARBA00012583"/>
    </source>
</evidence>
<keyword evidence="7" id="KW-0812">Transmembrane</keyword>
<evidence type="ECO:0000313" key="14">
    <source>
        <dbReference type="EMBL" id="OGZ01921.1"/>
    </source>
</evidence>
<dbReference type="GO" id="GO:0004581">
    <property type="term" value="F:dolichyl-phosphate beta-glucosyltransferase activity"/>
    <property type="evidence" value="ECO:0007669"/>
    <property type="project" value="UniProtKB-EC"/>
</dbReference>
<keyword evidence="11" id="KW-0472">Membrane</keyword>
<evidence type="ECO:0000256" key="5">
    <source>
        <dbReference type="ARBA" id="ARBA00022676"/>
    </source>
</evidence>
<evidence type="ECO:0000256" key="8">
    <source>
        <dbReference type="ARBA" id="ARBA00022824"/>
    </source>
</evidence>
<feature type="domain" description="Glycosyltransferase 2-like" evidence="13">
    <location>
        <begin position="2"/>
        <end position="136"/>
    </location>
</feature>
<dbReference type="CDD" id="cd04188">
    <property type="entry name" value="DPG_synthase"/>
    <property type="match status" value="1"/>
</dbReference>
<organism evidence="14 15">
    <name type="scientific">Candidatus Liptonbacteria bacterium RIFCSPLOWO2_01_FULL_53_13</name>
    <dbReference type="NCBI Taxonomy" id="1798651"/>
    <lineage>
        <taxon>Bacteria</taxon>
        <taxon>Candidatus Liptoniibacteriota</taxon>
    </lineage>
</organism>
<comment type="caution">
    <text evidence="14">The sequence shown here is derived from an EMBL/GenBank/DDBJ whole genome shotgun (WGS) entry which is preliminary data.</text>
</comment>
<gene>
    <name evidence="14" type="ORF">A2946_02695</name>
</gene>
<name>A0A1G2CMQ4_9BACT</name>
<comment type="subcellular location">
    <subcellularLocation>
        <location evidence="1">Endoplasmic reticulum membrane</location>
        <topology evidence="1">Single-pass membrane protein</topology>
    </subcellularLocation>
</comment>
<dbReference type="InterPro" id="IPR035518">
    <property type="entry name" value="DPG_synthase"/>
</dbReference>
<evidence type="ECO:0000256" key="11">
    <source>
        <dbReference type="ARBA" id="ARBA00023136"/>
    </source>
</evidence>
<dbReference type="SUPFAM" id="SSF53448">
    <property type="entry name" value="Nucleotide-diphospho-sugar transferases"/>
    <property type="match status" value="1"/>
</dbReference>
<dbReference type="AlphaFoldDB" id="A0A1G2CMQ4"/>
<sequence length="203" mass="22754">MVNDGSKDATADIVQKMAKTIKNLKLVDNTENKGKGGVVRQGMLLARGEYRLFMDADNSTTVDQFERMIPEFDTGAQVVIGSRAHKESKLEPAQPIYRQIPGKMGNLFIQLLLLPGLWDTQCGFKAFTAEAAERVFVMSKIIGWGFDVEILALAKACGYVIREVPVRWVNDLSSRIGMSAYVQVLLETIKIRLWLWRGKYPLG</sequence>
<comment type="catalytic activity">
    <reaction evidence="12">
        <text>a di-trans,poly-cis-dolichyl phosphate + UDP-alpha-D-glucose = a di-trans,poly-cis-dolichyl beta-D-glucosyl phosphate + UDP</text>
        <dbReference type="Rhea" id="RHEA:15401"/>
        <dbReference type="Rhea" id="RHEA-COMP:19498"/>
        <dbReference type="Rhea" id="RHEA-COMP:19502"/>
        <dbReference type="ChEBI" id="CHEBI:57525"/>
        <dbReference type="ChEBI" id="CHEBI:57683"/>
        <dbReference type="ChEBI" id="CHEBI:58223"/>
        <dbReference type="ChEBI" id="CHEBI:58885"/>
        <dbReference type="EC" id="2.4.1.117"/>
    </reaction>
    <physiologicalReaction direction="left-to-right" evidence="12">
        <dbReference type="Rhea" id="RHEA:15402"/>
    </physiologicalReaction>
</comment>
<evidence type="ECO:0000256" key="6">
    <source>
        <dbReference type="ARBA" id="ARBA00022679"/>
    </source>
</evidence>
<dbReference type="GO" id="GO:0006487">
    <property type="term" value="P:protein N-linked glycosylation"/>
    <property type="evidence" value="ECO:0007669"/>
    <property type="project" value="TreeGrafter"/>
</dbReference>
<evidence type="ECO:0000313" key="15">
    <source>
        <dbReference type="Proteomes" id="UP000178348"/>
    </source>
</evidence>
<dbReference type="Gene3D" id="3.90.550.10">
    <property type="entry name" value="Spore Coat Polysaccharide Biosynthesis Protein SpsA, Chain A"/>
    <property type="match status" value="1"/>
</dbReference>
<dbReference type="Pfam" id="PF00535">
    <property type="entry name" value="Glycos_transf_2"/>
    <property type="match status" value="1"/>
</dbReference>
<comment type="similarity">
    <text evidence="3">Belongs to the glycosyltransferase 2 family.</text>
</comment>
<keyword evidence="8" id="KW-0256">Endoplasmic reticulum</keyword>
<keyword evidence="9" id="KW-0735">Signal-anchor</keyword>
<keyword evidence="5" id="KW-0328">Glycosyltransferase</keyword>
<comment type="pathway">
    <text evidence="2">Protein modification; protein glycosylation.</text>
</comment>